<name>A0A7C2Z2P3_9AQUI</name>
<gene>
    <name evidence="1" type="ORF">ENO47_02360</name>
</gene>
<sequence>MQKLLLANYILNLRPLYGPFHRDMVNVGWLVESLRSSLKTGSLVVQRLGEPEFLPVLEGILKGDISQDFELISFYPTTENFIIHSFGLYEKYKLPLHSERPLWINLESINFNTREFFKKLIDFETTGYAIVENRVKLLKAYLLLQRGYVLKAQYGEEKDQTALKRLLEDLSQEVCTLRVYELPEEIVSFFALEPELAGVYQSFESVPIKSLPKTSMVVSVSPERYGYRVYVEGEEVFSEGFEEEAPFFELFILSKDLSPIEPIDVFSMIEEKATLKVVKYDPNHPVLYFCPACWSVISREDMVCPNCGYDLKEFHNLPYEYKLIMALEHPVKEMKRNVIYTIGKKDLEMAIPHLEVMINKETDPIILMEIADALSRMTSPQAIGLLRVLSQHQYPVVRSRAMLHLQKRLRSLDV</sequence>
<comment type="caution">
    <text evidence="1">The sequence shown here is derived from an EMBL/GenBank/DDBJ whole genome shotgun (WGS) entry which is preliminary data.</text>
</comment>
<protein>
    <recommendedName>
        <fullName evidence="2">HEAT repeat domain-containing protein</fullName>
    </recommendedName>
</protein>
<dbReference type="Pfam" id="PF13646">
    <property type="entry name" value="HEAT_2"/>
    <property type="match status" value="1"/>
</dbReference>
<dbReference type="EMBL" id="DSFP01000028">
    <property type="protein sequence ID" value="HEW45503.1"/>
    <property type="molecule type" value="Genomic_DNA"/>
</dbReference>
<evidence type="ECO:0008006" key="2">
    <source>
        <dbReference type="Google" id="ProtNLM"/>
    </source>
</evidence>
<dbReference type="Gene3D" id="1.25.10.10">
    <property type="entry name" value="Leucine-rich Repeat Variant"/>
    <property type="match status" value="1"/>
</dbReference>
<accession>A0A7C2Z2P3</accession>
<reference evidence="1" key="1">
    <citation type="journal article" date="2020" name="mSystems">
        <title>Genome- and Community-Level Interaction Insights into Carbon Utilization and Element Cycling Functions of Hydrothermarchaeota in Hydrothermal Sediment.</title>
        <authorList>
            <person name="Zhou Z."/>
            <person name="Liu Y."/>
            <person name="Xu W."/>
            <person name="Pan J."/>
            <person name="Luo Z.H."/>
            <person name="Li M."/>
        </authorList>
    </citation>
    <scope>NUCLEOTIDE SEQUENCE [LARGE SCALE GENOMIC DNA]</scope>
    <source>
        <strain evidence="1">SpSt-132</strain>
    </source>
</reference>
<dbReference type="InterPro" id="IPR011989">
    <property type="entry name" value="ARM-like"/>
</dbReference>
<proteinExistence type="predicted"/>
<dbReference type="AlphaFoldDB" id="A0A7C2Z2P3"/>
<evidence type="ECO:0000313" key="1">
    <source>
        <dbReference type="EMBL" id="HEW45503.1"/>
    </source>
</evidence>
<organism evidence="1">
    <name type="scientific">Hydrogenobacter sp</name>
    <dbReference type="NCBI Taxonomy" id="2152829"/>
    <lineage>
        <taxon>Bacteria</taxon>
        <taxon>Pseudomonadati</taxon>
        <taxon>Aquificota</taxon>
        <taxon>Aquificia</taxon>
        <taxon>Aquificales</taxon>
        <taxon>Aquificaceae</taxon>
        <taxon>Hydrogenobacter</taxon>
    </lineage>
</organism>
<dbReference type="InterPro" id="IPR016024">
    <property type="entry name" value="ARM-type_fold"/>
</dbReference>
<dbReference type="SUPFAM" id="SSF48371">
    <property type="entry name" value="ARM repeat"/>
    <property type="match status" value="1"/>
</dbReference>